<dbReference type="InterPro" id="IPR012677">
    <property type="entry name" value="Nucleotide-bd_a/b_plait_sf"/>
</dbReference>
<keyword evidence="3" id="KW-1185">Reference proteome</keyword>
<dbReference type="SUPFAM" id="SSF54928">
    <property type="entry name" value="RNA-binding domain, RBD"/>
    <property type="match status" value="1"/>
</dbReference>
<dbReference type="Gene3D" id="3.30.70.330">
    <property type="match status" value="1"/>
</dbReference>
<reference evidence="3" key="1">
    <citation type="submission" date="2022-10" db="EMBL/GenBank/DDBJ databases">
        <title>Genome assembly of Pristionchus species.</title>
        <authorList>
            <person name="Yoshida K."/>
            <person name="Sommer R.J."/>
        </authorList>
    </citation>
    <scope>NUCLEOTIDE SEQUENCE [LARGE SCALE GENOMIC DNA]</scope>
    <source>
        <strain evidence="3">RS5460</strain>
    </source>
</reference>
<feature type="compositionally biased region" description="Low complexity" evidence="1">
    <location>
        <begin position="77"/>
        <end position="87"/>
    </location>
</feature>
<dbReference type="InterPro" id="IPR035979">
    <property type="entry name" value="RBD_domain_sf"/>
</dbReference>
<feature type="region of interest" description="Disordered" evidence="1">
    <location>
        <begin position="67"/>
        <end position="89"/>
    </location>
</feature>
<name>A0AAN5C1G7_9BILA</name>
<comment type="caution">
    <text evidence="2">The sequence shown here is derived from an EMBL/GenBank/DDBJ whole genome shotgun (WGS) entry which is preliminary data.</text>
</comment>
<feature type="non-terminal residue" evidence="2">
    <location>
        <position position="1"/>
    </location>
</feature>
<organism evidence="2 3">
    <name type="scientific">Pristionchus mayeri</name>
    <dbReference type="NCBI Taxonomy" id="1317129"/>
    <lineage>
        <taxon>Eukaryota</taxon>
        <taxon>Metazoa</taxon>
        <taxon>Ecdysozoa</taxon>
        <taxon>Nematoda</taxon>
        <taxon>Chromadorea</taxon>
        <taxon>Rhabditida</taxon>
        <taxon>Rhabditina</taxon>
        <taxon>Diplogasteromorpha</taxon>
        <taxon>Diplogasteroidea</taxon>
        <taxon>Neodiplogasteridae</taxon>
        <taxon>Pristionchus</taxon>
    </lineage>
</organism>
<sequence length="114" mass="12570">KFGAIEKMDVSKDMYHTHGSALITFDDYDSVDQCVMMRSHKINGHRCSVTKGFVTAYEAEQHVGFGGPIPRGEGRRSAGQAAAATRAPSVAEMQQRTGVAFDPKFSLRRRSCPY</sequence>
<evidence type="ECO:0000313" key="3">
    <source>
        <dbReference type="Proteomes" id="UP001328107"/>
    </source>
</evidence>
<dbReference type="AlphaFoldDB" id="A0AAN5C1G7"/>
<dbReference type="Proteomes" id="UP001328107">
    <property type="component" value="Unassembled WGS sequence"/>
</dbReference>
<gene>
    <name evidence="2" type="ORF">PMAYCL1PPCAC_03498</name>
</gene>
<proteinExistence type="predicted"/>
<dbReference type="EMBL" id="BTRK01000001">
    <property type="protein sequence ID" value="GMR33303.1"/>
    <property type="molecule type" value="Genomic_DNA"/>
</dbReference>
<dbReference type="GO" id="GO:0003676">
    <property type="term" value="F:nucleic acid binding"/>
    <property type="evidence" value="ECO:0007669"/>
    <property type="project" value="InterPro"/>
</dbReference>
<evidence type="ECO:0000313" key="2">
    <source>
        <dbReference type="EMBL" id="GMR33303.1"/>
    </source>
</evidence>
<evidence type="ECO:0000256" key="1">
    <source>
        <dbReference type="SAM" id="MobiDB-lite"/>
    </source>
</evidence>
<protein>
    <submittedName>
        <fullName evidence="2">Uncharacterized protein</fullName>
    </submittedName>
</protein>
<accession>A0AAN5C1G7</accession>